<dbReference type="PANTHER" id="PTHR46211">
    <property type="entry name" value="GLYCEROPHOSPHORYL DIESTER PHOSPHODIESTERASE"/>
    <property type="match status" value="1"/>
</dbReference>
<dbReference type="Proteomes" id="UP000057158">
    <property type="component" value="Chromosome"/>
</dbReference>
<reference evidence="2 3" key="1">
    <citation type="submission" date="2015-07" db="EMBL/GenBank/DDBJ databases">
        <title>Isolation and Genomic Characterization of a Novel Halophilic Metal-Reducing Deltaproteobacterium from the Deep Subsurface.</title>
        <authorList>
            <person name="Badalamenti J.P."/>
            <person name="Summers Z.M."/>
            <person name="Gralnick J.A."/>
            <person name="Bond D.R."/>
        </authorList>
    </citation>
    <scope>NUCLEOTIDE SEQUENCE [LARGE SCALE GENOMIC DNA]</scope>
    <source>
        <strain evidence="2 3">WTL</strain>
    </source>
</reference>
<dbReference type="Gene3D" id="3.20.20.190">
    <property type="entry name" value="Phosphatidylinositol (PI) phosphodiesterase"/>
    <property type="match status" value="1"/>
</dbReference>
<sequence length="267" mass="28774">MTSRYFAPKKPRLFGHRGAAGHLPENTLPSFAAALHSGMDYLELDVWATCDGVVVVHHDETALRQCGVDRPICDFTLSEVQSLDAGHGFSNDSGASHPFAGRGIRIPTLEEVFAAFPGALCNIEIKQQAPAIEELTVAAIRRAGKEEEVLLASEKDDVMQRLRKICGAIPTSASAGEVAAFMAWVGGGCAAPFSLPAQALQIPETWGEHTLVTPETLAVAHALGLEIHVWTVNERSAMDRLLLLGVDGLMSDFPEILADVARQFPRR</sequence>
<evidence type="ECO:0000313" key="2">
    <source>
        <dbReference type="EMBL" id="ALC16968.1"/>
    </source>
</evidence>
<proteinExistence type="predicted"/>
<protein>
    <submittedName>
        <fullName evidence="2">Glycerophosphoryl diester phosphodiesterase</fullName>
    </submittedName>
</protein>
<dbReference type="GO" id="GO:0006629">
    <property type="term" value="P:lipid metabolic process"/>
    <property type="evidence" value="ECO:0007669"/>
    <property type="project" value="InterPro"/>
</dbReference>
<dbReference type="CDD" id="cd08561">
    <property type="entry name" value="GDPD_cytoplasmic_ScUgpQ2_like"/>
    <property type="match status" value="1"/>
</dbReference>
<evidence type="ECO:0000313" key="3">
    <source>
        <dbReference type="Proteomes" id="UP000057158"/>
    </source>
</evidence>
<dbReference type="PROSITE" id="PS50007">
    <property type="entry name" value="PIPLC_X_DOMAIN"/>
    <property type="match status" value="1"/>
</dbReference>
<name>A0A0M5IRI7_9BACT</name>
<evidence type="ECO:0000259" key="1">
    <source>
        <dbReference type="PROSITE" id="PS51704"/>
    </source>
</evidence>
<dbReference type="InterPro" id="IPR030395">
    <property type="entry name" value="GP_PDE_dom"/>
</dbReference>
<dbReference type="SUPFAM" id="SSF51695">
    <property type="entry name" value="PLC-like phosphodiesterases"/>
    <property type="match status" value="1"/>
</dbReference>
<dbReference type="PATRIC" id="fig|1603606.3.peg.2378"/>
<organism evidence="2 3">
    <name type="scientific">Desulfuromonas soudanensis</name>
    <dbReference type="NCBI Taxonomy" id="1603606"/>
    <lineage>
        <taxon>Bacteria</taxon>
        <taxon>Pseudomonadati</taxon>
        <taxon>Thermodesulfobacteriota</taxon>
        <taxon>Desulfuromonadia</taxon>
        <taxon>Desulfuromonadales</taxon>
        <taxon>Desulfuromonadaceae</taxon>
        <taxon>Desulfuromonas</taxon>
    </lineage>
</organism>
<dbReference type="PROSITE" id="PS51704">
    <property type="entry name" value="GP_PDE"/>
    <property type="match status" value="1"/>
</dbReference>
<gene>
    <name evidence="2" type="ORF">DSOUD_2203</name>
</gene>
<dbReference type="GO" id="GO:0008081">
    <property type="term" value="F:phosphoric diester hydrolase activity"/>
    <property type="evidence" value="ECO:0007669"/>
    <property type="project" value="InterPro"/>
</dbReference>
<dbReference type="OrthoDB" id="9787897at2"/>
<dbReference type="RefSeq" id="WP_053551016.1">
    <property type="nucleotide sequence ID" value="NZ_CP010802.1"/>
</dbReference>
<dbReference type="STRING" id="1603606.DSOUD_2203"/>
<dbReference type="PANTHER" id="PTHR46211:SF14">
    <property type="entry name" value="GLYCEROPHOSPHODIESTER PHOSPHODIESTERASE"/>
    <property type="match status" value="1"/>
</dbReference>
<dbReference type="Pfam" id="PF03009">
    <property type="entry name" value="GDPD"/>
    <property type="match status" value="1"/>
</dbReference>
<dbReference type="AlphaFoldDB" id="A0A0M5IRI7"/>
<feature type="domain" description="GP-PDE" evidence="1">
    <location>
        <begin position="11"/>
        <end position="261"/>
    </location>
</feature>
<dbReference type="KEGG" id="des:DSOUD_2203"/>
<dbReference type="InterPro" id="IPR017946">
    <property type="entry name" value="PLC-like_Pdiesterase_TIM-brl"/>
</dbReference>
<accession>A0A0M5IRI7</accession>
<dbReference type="EMBL" id="CP010802">
    <property type="protein sequence ID" value="ALC16968.1"/>
    <property type="molecule type" value="Genomic_DNA"/>
</dbReference>
<keyword evidence="3" id="KW-1185">Reference proteome</keyword>